<reference evidence="2" key="1">
    <citation type="submission" date="2013-11" db="EMBL/GenBank/DDBJ databases">
        <title>Genome sequence of the fusiform rust pathogen reveals effectors for host alternation and coevolution with pine.</title>
        <authorList>
            <consortium name="DOE Joint Genome Institute"/>
            <person name="Smith K."/>
            <person name="Pendleton A."/>
            <person name="Kubisiak T."/>
            <person name="Anderson C."/>
            <person name="Salamov A."/>
            <person name="Aerts A."/>
            <person name="Riley R."/>
            <person name="Clum A."/>
            <person name="Lindquist E."/>
            <person name="Ence D."/>
            <person name="Campbell M."/>
            <person name="Kronenberg Z."/>
            <person name="Feau N."/>
            <person name="Dhillon B."/>
            <person name="Hamelin R."/>
            <person name="Burleigh J."/>
            <person name="Smith J."/>
            <person name="Yandell M."/>
            <person name="Nelson C."/>
            <person name="Grigoriev I."/>
            <person name="Davis J."/>
        </authorList>
    </citation>
    <scope>NUCLEOTIDE SEQUENCE</scope>
    <source>
        <strain evidence="2">G11</strain>
    </source>
</reference>
<keyword evidence="3" id="KW-1185">Reference proteome</keyword>
<dbReference type="AlphaFoldDB" id="A0A9P6NWN4"/>
<dbReference type="EMBL" id="MU167212">
    <property type="protein sequence ID" value="KAG0151549.1"/>
    <property type="molecule type" value="Genomic_DNA"/>
</dbReference>
<feature type="compositionally biased region" description="Basic and acidic residues" evidence="1">
    <location>
        <begin position="567"/>
        <end position="579"/>
    </location>
</feature>
<feature type="region of interest" description="Disordered" evidence="1">
    <location>
        <begin position="532"/>
        <end position="602"/>
    </location>
</feature>
<accession>A0A9P6NWN4</accession>
<comment type="caution">
    <text evidence="2">The sequence shown here is derived from an EMBL/GenBank/DDBJ whole genome shotgun (WGS) entry which is preliminary data.</text>
</comment>
<feature type="compositionally biased region" description="Polar residues" evidence="1">
    <location>
        <begin position="1"/>
        <end position="14"/>
    </location>
</feature>
<gene>
    <name evidence="2" type="ORF">CROQUDRAFT_36628</name>
</gene>
<evidence type="ECO:0000313" key="2">
    <source>
        <dbReference type="EMBL" id="KAG0151549.1"/>
    </source>
</evidence>
<feature type="compositionally biased region" description="Acidic residues" evidence="1">
    <location>
        <begin position="556"/>
        <end position="566"/>
    </location>
</feature>
<name>A0A9P6NWN4_9BASI</name>
<proteinExistence type="predicted"/>
<protein>
    <submittedName>
        <fullName evidence="2">Uncharacterized protein</fullName>
    </submittedName>
</protein>
<feature type="compositionally biased region" description="Basic and acidic residues" evidence="1">
    <location>
        <begin position="38"/>
        <end position="52"/>
    </location>
</feature>
<organism evidence="2 3">
    <name type="scientific">Cronartium quercuum f. sp. fusiforme G11</name>
    <dbReference type="NCBI Taxonomy" id="708437"/>
    <lineage>
        <taxon>Eukaryota</taxon>
        <taxon>Fungi</taxon>
        <taxon>Dikarya</taxon>
        <taxon>Basidiomycota</taxon>
        <taxon>Pucciniomycotina</taxon>
        <taxon>Pucciniomycetes</taxon>
        <taxon>Pucciniales</taxon>
        <taxon>Coleosporiaceae</taxon>
        <taxon>Cronartium</taxon>
    </lineage>
</organism>
<feature type="region of interest" description="Disordered" evidence="1">
    <location>
        <begin position="1"/>
        <end position="57"/>
    </location>
</feature>
<evidence type="ECO:0000256" key="1">
    <source>
        <dbReference type="SAM" id="MobiDB-lite"/>
    </source>
</evidence>
<evidence type="ECO:0000313" key="3">
    <source>
        <dbReference type="Proteomes" id="UP000886653"/>
    </source>
</evidence>
<sequence length="737" mass="80569">MTSNQPQLQAQVHSFDSPFQHENGLSPLPPLGPGPSLDHARSNSENRREPRSRTQSYMDAVRTGRGLLDDHVPPRSNTTVACSSQHILATALRRDLETSETMSLNAITIAFSLFPVGSRPTPSWLFTLPSPSIPPLKHRPAHRKSHQPMCPAEVDHLLFSPDGTHLLVCSHTSSTHPGLGHLRLSILVQSSSKADQWSLAWDEVVCDWSVRGVHERAPLEPHVKRVIKARFLGEPRRWFIDPAGPAVPEEESLSIGSTKYRKPQKTCGAPINGLTDGKGPTAILVLNTNELFVIHIPFRQSNLPPHVLLTTMSNSTIASGPLHLIPTPGSNRLDKKRTITQDTEQPLPGPPETVIAQLTRKAHEVVAQHVGLGLSVDSVPYPETIESSSSFPSLGASHNGLAEFSILPLLAAIPHDTPGLETANPHGETSIQFNPNGYNQFEVSMNYFRSTRKEIVIAAIGFPAHLEHPDPNTEEPVLLIAFQTRTKPIIPTPVKQVVLPPSTQAPEGTADEGMQQDLQFSMAEDDYITGLGDLDDAFDMPTANKPSAPSLVTEEVGGEEKDEEANEASKRKAKSELRKEQHKRRRFEPISGIDESGDQAGAGGQTAYGFIDLVEIFVDFEDGVIPTISIQPLPSVPILDPADSTAESRVTIRSLDFIEPDIERGSEIQLLAGYSHELEESNGGTEDEKKSVDELQLWDVSHTRPELSSGFLGLECVGAHRKAQAVRGPPEWVRLPM</sequence>
<dbReference type="Proteomes" id="UP000886653">
    <property type="component" value="Unassembled WGS sequence"/>
</dbReference>
<dbReference type="OrthoDB" id="2506162at2759"/>